<dbReference type="AlphaFoldDB" id="A0A8J4UIE3"/>
<organism evidence="1 2">
    <name type="scientific">Clarias magur</name>
    <name type="common">Asian catfish</name>
    <name type="synonym">Macropteronotus magur</name>
    <dbReference type="NCBI Taxonomy" id="1594786"/>
    <lineage>
        <taxon>Eukaryota</taxon>
        <taxon>Metazoa</taxon>
        <taxon>Chordata</taxon>
        <taxon>Craniata</taxon>
        <taxon>Vertebrata</taxon>
        <taxon>Euteleostomi</taxon>
        <taxon>Actinopterygii</taxon>
        <taxon>Neopterygii</taxon>
        <taxon>Teleostei</taxon>
        <taxon>Ostariophysi</taxon>
        <taxon>Siluriformes</taxon>
        <taxon>Clariidae</taxon>
        <taxon>Clarias</taxon>
    </lineage>
</organism>
<dbReference type="EMBL" id="QNUK01000338">
    <property type="protein sequence ID" value="KAF5895145.1"/>
    <property type="molecule type" value="Genomic_DNA"/>
</dbReference>
<name>A0A8J4UIE3_CLAMG</name>
<comment type="caution">
    <text evidence="1">The sequence shown here is derived from an EMBL/GenBank/DDBJ whole genome shotgun (WGS) entry which is preliminary data.</text>
</comment>
<protein>
    <submittedName>
        <fullName evidence="1">Putative methyltransferase OB1106</fullName>
    </submittedName>
</protein>
<feature type="non-terminal residue" evidence="1">
    <location>
        <position position="1"/>
    </location>
</feature>
<sequence length="65" mass="7182">LLAVHGGILETSGILLHLPRLSLPPPSINQVLVADTHTELSKPRDTREFHSVLQLHSSLQTTQMH</sequence>
<feature type="non-terminal residue" evidence="1">
    <location>
        <position position="65"/>
    </location>
</feature>
<keyword evidence="1" id="KW-0489">Methyltransferase</keyword>
<keyword evidence="1" id="KW-0808">Transferase</keyword>
<proteinExistence type="predicted"/>
<gene>
    <name evidence="1" type="ORF">DAT39_015133</name>
</gene>
<reference evidence="1" key="1">
    <citation type="submission" date="2020-07" db="EMBL/GenBank/DDBJ databases">
        <title>Clarias magur genome sequencing, assembly and annotation.</title>
        <authorList>
            <person name="Kushwaha B."/>
            <person name="Kumar R."/>
            <person name="Das P."/>
            <person name="Joshi C.G."/>
            <person name="Kumar D."/>
            <person name="Nagpure N.S."/>
            <person name="Pandey M."/>
            <person name="Agarwal S."/>
            <person name="Srivastava S."/>
            <person name="Singh M."/>
            <person name="Sahoo L."/>
            <person name="Jayasankar P."/>
            <person name="Meher P.K."/>
            <person name="Koringa P.G."/>
            <person name="Iquebal M.A."/>
            <person name="Das S.P."/>
            <person name="Bit A."/>
            <person name="Patnaik S."/>
            <person name="Patel N."/>
            <person name="Shah T.M."/>
            <person name="Hinsu A."/>
            <person name="Jena J.K."/>
        </authorList>
    </citation>
    <scope>NUCLEOTIDE SEQUENCE</scope>
    <source>
        <strain evidence="1">CIFAMagur01</strain>
        <tissue evidence="1">Testis</tissue>
    </source>
</reference>
<dbReference type="Proteomes" id="UP000727407">
    <property type="component" value="Unassembled WGS sequence"/>
</dbReference>
<keyword evidence="2" id="KW-1185">Reference proteome</keyword>
<evidence type="ECO:0000313" key="2">
    <source>
        <dbReference type="Proteomes" id="UP000727407"/>
    </source>
</evidence>
<accession>A0A8J4UIE3</accession>
<evidence type="ECO:0000313" key="1">
    <source>
        <dbReference type="EMBL" id="KAF5895145.1"/>
    </source>
</evidence>
<dbReference type="GO" id="GO:0008168">
    <property type="term" value="F:methyltransferase activity"/>
    <property type="evidence" value="ECO:0007669"/>
    <property type="project" value="UniProtKB-KW"/>
</dbReference>
<dbReference type="GO" id="GO:0032259">
    <property type="term" value="P:methylation"/>
    <property type="evidence" value="ECO:0007669"/>
    <property type="project" value="UniProtKB-KW"/>
</dbReference>